<evidence type="ECO:0000256" key="1">
    <source>
        <dbReference type="SAM" id="MobiDB-lite"/>
    </source>
</evidence>
<evidence type="ECO:0000313" key="2">
    <source>
        <dbReference type="EMBL" id="MBW3363574.1"/>
    </source>
</evidence>
<comment type="caution">
    <text evidence="2">The sequence shown here is derived from an EMBL/GenBank/DDBJ whole genome shotgun (WGS) entry which is preliminary data.</text>
</comment>
<gene>
    <name evidence="2" type="ORF">KYK27_00855</name>
</gene>
<reference evidence="2 3" key="1">
    <citation type="submission" date="2021-07" db="EMBL/GenBank/DDBJ databases">
        <authorList>
            <person name="Kim M.K."/>
        </authorList>
    </citation>
    <scope>NUCLEOTIDE SEQUENCE [LARGE SCALE GENOMIC DNA]</scope>
    <source>
        <strain evidence="2 3">HLY7-15</strain>
    </source>
</reference>
<organism evidence="2 3">
    <name type="scientific">Pontibacter populi</name>
    <dbReference type="NCBI Taxonomy" id="890055"/>
    <lineage>
        <taxon>Bacteria</taxon>
        <taxon>Pseudomonadati</taxon>
        <taxon>Bacteroidota</taxon>
        <taxon>Cytophagia</taxon>
        <taxon>Cytophagales</taxon>
        <taxon>Hymenobacteraceae</taxon>
        <taxon>Pontibacter</taxon>
    </lineage>
</organism>
<feature type="region of interest" description="Disordered" evidence="1">
    <location>
        <begin position="23"/>
        <end position="64"/>
    </location>
</feature>
<accession>A0ABS6X6F2</accession>
<proteinExistence type="predicted"/>
<dbReference type="RefSeq" id="WP_199108184.1">
    <property type="nucleotide sequence ID" value="NZ_JAHWXQ010000001.1"/>
</dbReference>
<feature type="compositionally biased region" description="Basic and acidic residues" evidence="1">
    <location>
        <begin position="45"/>
        <end position="54"/>
    </location>
</feature>
<dbReference type="EMBL" id="JAHWXQ010000001">
    <property type="protein sequence ID" value="MBW3363574.1"/>
    <property type="molecule type" value="Genomic_DNA"/>
</dbReference>
<sequence length="64" mass="6878">MKTITKALPLVLLLASSCGPKNEEVTQEQVETQQPHEALDTIANTRKDGVKTDGTDSAEAFPLP</sequence>
<protein>
    <submittedName>
        <fullName evidence="2">Uncharacterized protein</fullName>
    </submittedName>
</protein>
<dbReference type="Proteomes" id="UP000774935">
    <property type="component" value="Unassembled WGS sequence"/>
</dbReference>
<name>A0ABS6X6F2_9BACT</name>
<keyword evidence="3" id="KW-1185">Reference proteome</keyword>
<evidence type="ECO:0000313" key="3">
    <source>
        <dbReference type="Proteomes" id="UP000774935"/>
    </source>
</evidence>
<dbReference type="PROSITE" id="PS51257">
    <property type="entry name" value="PROKAR_LIPOPROTEIN"/>
    <property type="match status" value="1"/>
</dbReference>